<evidence type="ECO:0000256" key="1">
    <source>
        <dbReference type="SAM" id="MobiDB-lite"/>
    </source>
</evidence>
<evidence type="ECO:0008006" key="4">
    <source>
        <dbReference type="Google" id="ProtNLM"/>
    </source>
</evidence>
<sequence>MNSVELDVVQQEAKKAQPPLVDEKTQDKEEEKVLKEFSFYHGFLPREDLLFLLKAEGDYLLRISEIGGGDKTLDADMMASKRAIILSVLTEVLPGDNMASVLGPPNAQLKVGDSS</sequence>
<dbReference type="SUPFAM" id="SSF55550">
    <property type="entry name" value="SH2 domain"/>
    <property type="match status" value="1"/>
</dbReference>
<name>A0A3P7I5I4_STRVU</name>
<dbReference type="Gene3D" id="3.30.505.10">
    <property type="entry name" value="SH2 domain"/>
    <property type="match status" value="1"/>
</dbReference>
<evidence type="ECO:0000313" key="3">
    <source>
        <dbReference type="Proteomes" id="UP000270094"/>
    </source>
</evidence>
<organism evidence="2 3">
    <name type="scientific">Strongylus vulgaris</name>
    <name type="common">Blood worm</name>
    <dbReference type="NCBI Taxonomy" id="40348"/>
    <lineage>
        <taxon>Eukaryota</taxon>
        <taxon>Metazoa</taxon>
        <taxon>Ecdysozoa</taxon>
        <taxon>Nematoda</taxon>
        <taxon>Chromadorea</taxon>
        <taxon>Rhabditida</taxon>
        <taxon>Rhabditina</taxon>
        <taxon>Rhabditomorpha</taxon>
        <taxon>Strongyloidea</taxon>
        <taxon>Strongylidae</taxon>
        <taxon>Strongylus</taxon>
    </lineage>
</organism>
<keyword evidence="3" id="KW-1185">Reference proteome</keyword>
<dbReference type="OrthoDB" id="9938362at2759"/>
<dbReference type="AlphaFoldDB" id="A0A3P7I5I4"/>
<protein>
    <recommendedName>
        <fullName evidence="4">SH2 domain-containing protein</fullName>
    </recommendedName>
</protein>
<accession>A0A3P7I5I4</accession>
<dbReference type="InterPro" id="IPR036860">
    <property type="entry name" value="SH2_dom_sf"/>
</dbReference>
<feature type="non-terminal residue" evidence="2">
    <location>
        <position position="115"/>
    </location>
</feature>
<dbReference type="EMBL" id="UYYB01007459">
    <property type="protein sequence ID" value="VDM68050.1"/>
    <property type="molecule type" value="Genomic_DNA"/>
</dbReference>
<proteinExistence type="predicted"/>
<gene>
    <name evidence="2" type="ORF">SVUK_LOCUS3048</name>
</gene>
<dbReference type="Proteomes" id="UP000270094">
    <property type="component" value="Unassembled WGS sequence"/>
</dbReference>
<evidence type="ECO:0000313" key="2">
    <source>
        <dbReference type="EMBL" id="VDM68050.1"/>
    </source>
</evidence>
<feature type="region of interest" description="Disordered" evidence="1">
    <location>
        <begin position="1"/>
        <end position="27"/>
    </location>
</feature>
<reference evidence="2 3" key="1">
    <citation type="submission" date="2018-11" db="EMBL/GenBank/DDBJ databases">
        <authorList>
            <consortium name="Pathogen Informatics"/>
        </authorList>
    </citation>
    <scope>NUCLEOTIDE SEQUENCE [LARGE SCALE GENOMIC DNA]</scope>
</reference>